<dbReference type="InterPro" id="IPR036117">
    <property type="entry name" value="DhaL_dom_sf"/>
</dbReference>
<evidence type="ECO:0000313" key="4">
    <source>
        <dbReference type="EMBL" id="MBQ0925613.1"/>
    </source>
</evidence>
<dbReference type="InterPro" id="IPR050861">
    <property type="entry name" value="Dihydroxyacetone_Kinase"/>
</dbReference>
<dbReference type="Pfam" id="PF02734">
    <property type="entry name" value="Dak2"/>
    <property type="match status" value="1"/>
</dbReference>
<name>A0ABS5DH46_9PSEU</name>
<proteinExistence type="predicted"/>
<comment type="caution">
    <text evidence="4">The sequence shown here is derived from an EMBL/GenBank/DDBJ whole genome shotgun (WGS) entry which is preliminary data.</text>
</comment>
<sequence>MNTTELVSLLDGTFERLSKYKEELCELESATGDGDLGITIAAGARAARAGLAGLDERATPAELLRTVGDAFANANPSTMGALLGGALRAAARTLDGEWSMGRAQALLLARTAAESIATKGKCAVGDKTILDALVPSVDALRDAGDDPATALTEMVRAARDAIERTTSAVPRKGRAAWVGQRGVGHPDPGATAYLRLLESMAEEWRRAAAPPGAHRKGDSDD</sequence>
<dbReference type="PROSITE" id="PS51480">
    <property type="entry name" value="DHAL"/>
    <property type="match status" value="1"/>
</dbReference>
<dbReference type="Proteomes" id="UP000674084">
    <property type="component" value="Unassembled WGS sequence"/>
</dbReference>
<feature type="domain" description="DhaL" evidence="3">
    <location>
        <begin position="4"/>
        <end position="202"/>
    </location>
</feature>
<evidence type="ECO:0000259" key="3">
    <source>
        <dbReference type="PROSITE" id="PS51480"/>
    </source>
</evidence>
<keyword evidence="2" id="KW-0418">Kinase</keyword>
<accession>A0ABS5DH46</accession>
<dbReference type="SMART" id="SM01120">
    <property type="entry name" value="Dak2"/>
    <property type="match status" value="1"/>
</dbReference>
<evidence type="ECO:0000313" key="5">
    <source>
        <dbReference type="Proteomes" id="UP000674084"/>
    </source>
</evidence>
<dbReference type="InterPro" id="IPR004007">
    <property type="entry name" value="DhaL_dom"/>
</dbReference>
<evidence type="ECO:0000256" key="2">
    <source>
        <dbReference type="ARBA" id="ARBA00022777"/>
    </source>
</evidence>
<dbReference type="SUPFAM" id="SSF101473">
    <property type="entry name" value="DhaL-like"/>
    <property type="match status" value="1"/>
</dbReference>
<dbReference type="RefSeq" id="WP_210970928.1">
    <property type="nucleotide sequence ID" value="NZ_JAGPXE010000006.1"/>
</dbReference>
<organism evidence="4 5">
    <name type="scientific">Saccharopolyspora endophytica</name>
    <dbReference type="NCBI Taxonomy" id="543886"/>
    <lineage>
        <taxon>Bacteria</taxon>
        <taxon>Bacillati</taxon>
        <taxon>Actinomycetota</taxon>
        <taxon>Actinomycetes</taxon>
        <taxon>Pseudonocardiales</taxon>
        <taxon>Pseudonocardiaceae</taxon>
        <taxon>Saccharopolyspora</taxon>
    </lineage>
</organism>
<keyword evidence="1" id="KW-0808">Transferase</keyword>
<dbReference type="PANTHER" id="PTHR28629">
    <property type="entry name" value="TRIOKINASE/FMN CYCLASE"/>
    <property type="match status" value="1"/>
</dbReference>
<protein>
    <submittedName>
        <fullName evidence="4">DAK2 domain-containing protein</fullName>
    </submittedName>
</protein>
<evidence type="ECO:0000256" key="1">
    <source>
        <dbReference type="ARBA" id="ARBA00022679"/>
    </source>
</evidence>
<dbReference type="EMBL" id="JAGPXE010000006">
    <property type="protein sequence ID" value="MBQ0925613.1"/>
    <property type="molecule type" value="Genomic_DNA"/>
</dbReference>
<keyword evidence="5" id="KW-1185">Reference proteome</keyword>
<dbReference type="Gene3D" id="1.25.40.340">
    <property type="match status" value="1"/>
</dbReference>
<dbReference type="PANTHER" id="PTHR28629:SF4">
    <property type="entry name" value="TRIOKINASE_FMN CYCLASE"/>
    <property type="match status" value="1"/>
</dbReference>
<gene>
    <name evidence="4" type="ORF">KBO27_16785</name>
</gene>
<reference evidence="4 5" key="1">
    <citation type="submission" date="2021-04" db="EMBL/GenBank/DDBJ databases">
        <title>Whole-genome sequencing of Saccharopolyspora endophytica KCTC 19397.</title>
        <authorList>
            <person name="Ay H."/>
            <person name="Saygin H."/>
            <person name="Sahin N."/>
        </authorList>
    </citation>
    <scope>NUCLEOTIDE SEQUENCE [LARGE SCALE GENOMIC DNA]</scope>
    <source>
        <strain evidence="4 5">KCTC 19397</strain>
    </source>
</reference>